<keyword evidence="2" id="KW-1185">Reference proteome</keyword>
<proteinExistence type="predicted"/>
<feature type="non-terminal residue" evidence="1">
    <location>
        <position position="125"/>
    </location>
</feature>
<gene>
    <name evidence="1" type="ORF">V1264_024585</name>
</gene>
<dbReference type="AlphaFoldDB" id="A0AAN9ALA8"/>
<comment type="caution">
    <text evidence="1">The sequence shown here is derived from an EMBL/GenBank/DDBJ whole genome shotgun (WGS) entry which is preliminary data.</text>
</comment>
<organism evidence="1 2">
    <name type="scientific">Littorina saxatilis</name>
    <dbReference type="NCBI Taxonomy" id="31220"/>
    <lineage>
        <taxon>Eukaryota</taxon>
        <taxon>Metazoa</taxon>
        <taxon>Spiralia</taxon>
        <taxon>Lophotrochozoa</taxon>
        <taxon>Mollusca</taxon>
        <taxon>Gastropoda</taxon>
        <taxon>Caenogastropoda</taxon>
        <taxon>Littorinimorpha</taxon>
        <taxon>Littorinoidea</taxon>
        <taxon>Littorinidae</taxon>
        <taxon>Littorina</taxon>
    </lineage>
</organism>
<name>A0AAN9ALA8_9CAEN</name>
<sequence length="125" mass="14177">MELATRAMISVNESTCRGASFFSNNRTSVFIGFSFTAPDSIVLRERIFGEIYYNIKVFNNGQCTDLTTPPAIHYYRVNATISDNNAKDLLMEGGRPRFYRSDTNDLQDVSEVWKTGFYQQCKSSG</sequence>
<evidence type="ECO:0000313" key="2">
    <source>
        <dbReference type="Proteomes" id="UP001374579"/>
    </source>
</evidence>
<dbReference type="Proteomes" id="UP001374579">
    <property type="component" value="Unassembled WGS sequence"/>
</dbReference>
<reference evidence="1 2" key="1">
    <citation type="submission" date="2024-02" db="EMBL/GenBank/DDBJ databases">
        <title>Chromosome-scale genome assembly of the rough periwinkle Littorina saxatilis.</title>
        <authorList>
            <person name="De Jode A."/>
            <person name="Faria R."/>
            <person name="Formenti G."/>
            <person name="Sims Y."/>
            <person name="Smith T.P."/>
            <person name="Tracey A."/>
            <person name="Wood J.M.D."/>
            <person name="Zagrodzka Z.B."/>
            <person name="Johannesson K."/>
            <person name="Butlin R.K."/>
            <person name="Leder E.H."/>
        </authorList>
    </citation>
    <scope>NUCLEOTIDE SEQUENCE [LARGE SCALE GENOMIC DNA]</scope>
    <source>
        <strain evidence="1">Snail1</strain>
        <tissue evidence="1">Muscle</tissue>
    </source>
</reference>
<dbReference type="EMBL" id="JBAMIC010003303">
    <property type="protein sequence ID" value="KAK7089018.1"/>
    <property type="molecule type" value="Genomic_DNA"/>
</dbReference>
<accession>A0AAN9ALA8</accession>
<evidence type="ECO:0000313" key="1">
    <source>
        <dbReference type="EMBL" id="KAK7089018.1"/>
    </source>
</evidence>
<protein>
    <submittedName>
        <fullName evidence="1">Uncharacterized protein</fullName>
    </submittedName>
</protein>